<name>A0A1M4RZ21_9ACTO</name>
<sequence length="75" mass="8464">MFRDELLDSAFTDHVAAVHKNDSVSNNFSLAHQVRTEEHGLIGMCKPRKKVPQPLNSERVESVGRLVEYHHLGIA</sequence>
<dbReference type="Proteomes" id="UP000184291">
    <property type="component" value="Unassembled WGS sequence"/>
</dbReference>
<evidence type="ECO:0000313" key="2">
    <source>
        <dbReference type="Proteomes" id="UP000184291"/>
    </source>
</evidence>
<dbReference type="AntiFam" id="ANF00142">
    <property type="entry name" value="Shadow ORF (opposite yadG)"/>
</dbReference>
<organism evidence="1 2">
    <name type="scientific">Actinomyces glycerinitolerans</name>
    <dbReference type="NCBI Taxonomy" id="1892869"/>
    <lineage>
        <taxon>Bacteria</taxon>
        <taxon>Bacillati</taxon>
        <taxon>Actinomycetota</taxon>
        <taxon>Actinomycetes</taxon>
        <taxon>Actinomycetales</taxon>
        <taxon>Actinomycetaceae</taxon>
        <taxon>Actinomyces</taxon>
    </lineage>
</organism>
<proteinExistence type="predicted"/>
<keyword evidence="2" id="KW-1185">Reference proteome</keyword>
<accession>A0A1M4RZ21</accession>
<dbReference type="EMBL" id="FQTT01000009">
    <property type="protein sequence ID" value="SHE24957.1"/>
    <property type="molecule type" value="Genomic_DNA"/>
</dbReference>
<evidence type="ECO:0000313" key="1">
    <source>
        <dbReference type="EMBL" id="SHE24957.1"/>
    </source>
</evidence>
<reference evidence="2" key="1">
    <citation type="submission" date="2016-09" db="EMBL/GenBank/DDBJ databases">
        <authorList>
            <person name="Strepis N."/>
        </authorList>
    </citation>
    <scope>NUCLEOTIDE SEQUENCE [LARGE SCALE GENOMIC DNA]</scope>
</reference>
<dbReference type="AlphaFoldDB" id="A0A1M4RZ21"/>
<protein>
    <submittedName>
        <fullName evidence="1">Uncharacterized protein</fullName>
    </submittedName>
</protein>
<gene>
    <name evidence="1" type="ORF">ACGLYG10_1169</name>
</gene>